<accession>A0AAI9XN67</accession>
<dbReference type="AlphaFoldDB" id="A0AAI9XN67"/>
<feature type="compositionally biased region" description="Polar residues" evidence="1">
    <location>
        <begin position="104"/>
        <end position="116"/>
    </location>
</feature>
<organism evidence="2 3">
    <name type="scientific">Colletotrichum melonis</name>
    <dbReference type="NCBI Taxonomy" id="1209925"/>
    <lineage>
        <taxon>Eukaryota</taxon>
        <taxon>Fungi</taxon>
        <taxon>Dikarya</taxon>
        <taxon>Ascomycota</taxon>
        <taxon>Pezizomycotina</taxon>
        <taxon>Sordariomycetes</taxon>
        <taxon>Hypocreomycetidae</taxon>
        <taxon>Glomerellales</taxon>
        <taxon>Glomerellaceae</taxon>
        <taxon>Colletotrichum</taxon>
        <taxon>Colletotrichum acutatum species complex</taxon>
    </lineage>
</organism>
<comment type="caution">
    <text evidence="2">The sequence shown here is derived from an EMBL/GenBank/DDBJ whole genome shotgun (WGS) entry which is preliminary data.</text>
</comment>
<keyword evidence="3" id="KW-1185">Reference proteome</keyword>
<name>A0AAI9XN67_9PEZI</name>
<reference evidence="2 3" key="1">
    <citation type="submission" date="2016-10" db="EMBL/GenBank/DDBJ databases">
        <title>The genome sequence of Colletotrichum fioriniae PJ7.</title>
        <authorList>
            <person name="Baroncelli R."/>
        </authorList>
    </citation>
    <scope>NUCLEOTIDE SEQUENCE [LARGE SCALE GENOMIC DNA]</scope>
    <source>
        <strain evidence="2">Col 31</strain>
    </source>
</reference>
<gene>
    <name evidence="2" type="ORF">CMEL01_05769</name>
</gene>
<evidence type="ECO:0000256" key="1">
    <source>
        <dbReference type="SAM" id="MobiDB-lite"/>
    </source>
</evidence>
<evidence type="ECO:0000313" key="2">
    <source>
        <dbReference type="EMBL" id="KAK1454110.1"/>
    </source>
</evidence>
<proteinExistence type="predicted"/>
<evidence type="ECO:0000313" key="3">
    <source>
        <dbReference type="Proteomes" id="UP001239795"/>
    </source>
</evidence>
<dbReference type="EMBL" id="MLGG01000035">
    <property type="protein sequence ID" value="KAK1454110.1"/>
    <property type="molecule type" value="Genomic_DNA"/>
</dbReference>
<feature type="region of interest" description="Disordered" evidence="1">
    <location>
        <begin position="33"/>
        <end position="136"/>
    </location>
</feature>
<sequence length="136" mass="14802">MEARDTENKAIEQPEIQKSVMQALGRLAVSLEPSDSFDGMDYTQEDRALSSGLHNPDRSQCASSGHSRDPWAQITHSHNLPIGDIKSQYPSLSHPDLKLFGDVQGSTSPGQGSQHVQPHLGSLSVMRLAGWEPDGE</sequence>
<dbReference type="Proteomes" id="UP001239795">
    <property type="component" value="Unassembled WGS sequence"/>
</dbReference>
<protein>
    <submittedName>
        <fullName evidence="2">Uncharacterized protein</fullName>
    </submittedName>
</protein>